<reference evidence="5" key="1">
    <citation type="submission" date="2018-05" db="EMBL/GenBank/DDBJ databases">
        <authorList>
            <person name="Lanie J.A."/>
            <person name="Ng W.-L."/>
            <person name="Kazmierczak K.M."/>
            <person name="Andrzejewski T.M."/>
            <person name="Davidsen T.M."/>
            <person name="Wayne K.J."/>
            <person name="Tettelin H."/>
            <person name="Glass J.I."/>
            <person name="Rusch D."/>
            <person name="Podicherti R."/>
            <person name="Tsui H.-C.T."/>
            <person name="Winkler M.E."/>
        </authorList>
    </citation>
    <scope>NUCLEOTIDE SEQUENCE</scope>
</reference>
<name>A0A383EJW0_9ZZZZ</name>
<evidence type="ECO:0000256" key="1">
    <source>
        <dbReference type="ARBA" id="ARBA00004370"/>
    </source>
</evidence>
<dbReference type="GO" id="GO:0005886">
    <property type="term" value="C:plasma membrane"/>
    <property type="evidence" value="ECO:0007669"/>
    <property type="project" value="TreeGrafter"/>
</dbReference>
<dbReference type="Pfam" id="PF03717">
    <property type="entry name" value="PBP_dimer"/>
    <property type="match status" value="1"/>
</dbReference>
<sequence length="231" mass="25895">ALFSINRHLFSSVDVVEGFNRYYPLGEEFVHSIGYVARIDENDLKNISESGENSNYSATTHIGKLGIEESYESFLHGKVGYQKVEVNAEGRVIRVLERRAAKSGKNLYLTINLSLQRIATESLGRKKGAIVAVDPRDGRVLVFVSSPTYDPNKFASGIDTQLYNSLLSSKDKPLINRVIQGKYPPGSTIKPFLGLIALENGTSNTKKEVWCPGWFSLKGHEHRYRDWKKEG</sequence>
<evidence type="ECO:0000259" key="4">
    <source>
        <dbReference type="Pfam" id="PF03717"/>
    </source>
</evidence>
<evidence type="ECO:0000313" key="5">
    <source>
        <dbReference type="EMBL" id="SVE56753.1"/>
    </source>
</evidence>
<evidence type="ECO:0008006" key="6">
    <source>
        <dbReference type="Google" id="ProtNLM"/>
    </source>
</evidence>
<dbReference type="Gene3D" id="3.90.1310.10">
    <property type="entry name" value="Penicillin-binding protein 2a (Domain 2)"/>
    <property type="match status" value="1"/>
</dbReference>
<accession>A0A383EJW0</accession>
<feature type="domain" description="Penicillin-binding protein dimerisation" evidence="4">
    <location>
        <begin position="6"/>
        <end position="96"/>
    </location>
</feature>
<dbReference type="EMBL" id="UINC01226316">
    <property type="protein sequence ID" value="SVE56753.1"/>
    <property type="molecule type" value="Genomic_DNA"/>
</dbReference>
<feature type="non-terminal residue" evidence="5">
    <location>
        <position position="1"/>
    </location>
</feature>
<organism evidence="5">
    <name type="scientific">marine metagenome</name>
    <dbReference type="NCBI Taxonomy" id="408172"/>
    <lineage>
        <taxon>unclassified sequences</taxon>
        <taxon>metagenomes</taxon>
        <taxon>ecological metagenomes</taxon>
    </lineage>
</organism>
<dbReference type="InterPro" id="IPR050515">
    <property type="entry name" value="Beta-lactam/transpept"/>
</dbReference>
<dbReference type="SUPFAM" id="SSF56601">
    <property type="entry name" value="beta-lactamase/transpeptidase-like"/>
    <property type="match status" value="1"/>
</dbReference>
<evidence type="ECO:0000259" key="3">
    <source>
        <dbReference type="Pfam" id="PF00905"/>
    </source>
</evidence>
<dbReference type="Gene3D" id="3.40.710.10">
    <property type="entry name" value="DD-peptidase/beta-lactamase superfamily"/>
    <property type="match status" value="1"/>
</dbReference>
<dbReference type="InterPro" id="IPR001460">
    <property type="entry name" value="PCN-bd_Tpept"/>
</dbReference>
<dbReference type="PANTHER" id="PTHR30627:SF2">
    <property type="entry name" value="PEPTIDOGLYCAN D,D-TRANSPEPTIDASE MRDA"/>
    <property type="match status" value="1"/>
</dbReference>
<proteinExistence type="predicted"/>
<comment type="subcellular location">
    <subcellularLocation>
        <location evidence="1">Membrane</location>
    </subcellularLocation>
</comment>
<dbReference type="InterPro" id="IPR012338">
    <property type="entry name" value="Beta-lactam/transpept-like"/>
</dbReference>
<protein>
    <recommendedName>
        <fullName evidence="6">Penicillin-binding protein transpeptidase domain-containing protein</fullName>
    </recommendedName>
</protein>
<dbReference type="GO" id="GO:0071555">
    <property type="term" value="P:cell wall organization"/>
    <property type="evidence" value="ECO:0007669"/>
    <property type="project" value="TreeGrafter"/>
</dbReference>
<gene>
    <name evidence="5" type="ORF">METZ01_LOCUS509607</name>
</gene>
<dbReference type="Pfam" id="PF00905">
    <property type="entry name" value="Transpeptidase"/>
    <property type="match status" value="1"/>
</dbReference>
<feature type="non-terminal residue" evidence="5">
    <location>
        <position position="231"/>
    </location>
</feature>
<feature type="domain" description="Penicillin-binding protein transpeptidase" evidence="3">
    <location>
        <begin position="128"/>
        <end position="230"/>
    </location>
</feature>
<dbReference type="PANTHER" id="PTHR30627">
    <property type="entry name" value="PEPTIDOGLYCAN D,D-TRANSPEPTIDASE"/>
    <property type="match status" value="1"/>
</dbReference>
<dbReference type="AlphaFoldDB" id="A0A383EJW0"/>
<dbReference type="GO" id="GO:0008658">
    <property type="term" value="F:penicillin binding"/>
    <property type="evidence" value="ECO:0007669"/>
    <property type="project" value="InterPro"/>
</dbReference>
<keyword evidence="2" id="KW-0472">Membrane</keyword>
<dbReference type="InterPro" id="IPR005311">
    <property type="entry name" value="PBP_dimer"/>
</dbReference>
<dbReference type="GO" id="GO:0071972">
    <property type="term" value="F:peptidoglycan L,D-transpeptidase activity"/>
    <property type="evidence" value="ECO:0007669"/>
    <property type="project" value="TreeGrafter"/>
</dbReference>
<evidence type="ECO:0000256" key="2">
    <source>
        <dbReference type="ARBA" id="ARBA00023136"/>
    </source>
</evidence>